<dbReference type="AlphaFoldDB" id="A0A9E7M8L7"/>
<evidence type="ECO:0000313" key="4">
    <source>
        <dbReference type="Proteomes" id="UP001056425"/>
    </source>
</evidence>
<dbReference type="EMBL" id="CP080572">
    <property type="protein sequence ID" value="USG99043.1"/>
    <property type="molecule type" value="Genomic_DNA"/>
</dbReference>
<evidence type="ECO:0000313" key="3">
    <source>
        <dbReference type="EMBL" id="USG99043.1"/>
    </source>
</evidence>
<dbReference type="InterPro" id="IPR023577">
    <property type="entry name" value="CYTH_domain"/>
</dbReference>
<dbReference type="InterPro" id="IPR033469">
    <property type="entry name" value="CYTH-like_dom_sf"/>
</dbReference>
<gene>
    <name evidence="3" type="primary">cyaB</name>
    <name evidence="3" type="ORF">K1720_05680</name>
</gene>
<dbReference type="CDD" id="cd07890">
    <property type="entry name" value="CYTH-like_AC_IV-like"/>
    <property type="match status" value="1"/>
</dbReference>
<dbReference type="GeneID" id="72777817"/>
<dbReference type="SUPFAM" id="SSF55154">
    <property type="entry name" value="CYTH-like phosphatases"/>
    <property type="match status" value="1"/>
</dbReference>
<keyword evidence="1" id="KW-0175">Coiled coil</keyword>
<protein>
    <submittedName>
        <fullName evidence="3">Class IV adenylate cyclase</fullName>
    </submittedName>
</protein>
<proteinExistence type="predicted"/>
<organism evidence="3 4">
    <name type="scientific">Thermococcus argininiproducens</name>
    <dbReference type="NCBI Taxonomy" id="2866384"/>
    <lineage>
        <taxon>Archaea</taxon>
        <taxon>Methanobacteriati</taxon>
        <taxon>Methanobacteriota</taxon>
        <taxon>Thermococci</taxon>
        <taxon>Thermococcales</taxon>
        <taxon>Thermococcaceae</taxon>
        <taxon>Thermococcus</taxon>
    </lineage>
</organism>
<dbReference type="KEGG" id="thei:K1720_05680"/>
<feature type="coiled-coil region" evidence="1">
    <location>
        <begin position="63"/>
        <end position="90"/>
    </location>
</feature>
<dbReference type="InterPro" id="IPR008173">
    <property type="entry name" value="Adenylyl_cyclase_CyaB"/>
</dbReference>
<dbReference type="Proteomes" id="UP001056425">
    <property type="component" value="Chromosome"/>
</dbReference>
<evidence type="ECO:0000256" key="1">
    <source>
        <dbReference type="SAM" id="Coils"/>
    </source>
</evidence>
<reference evidence="3 4" key="1">
    <citation type="submission" date="2021-08" db="EMBL/GenBank/DDBJ databases">
        <title>Thermococcus onnuriiensis IOH2.</title>
        <authorList>
            <person name="Park Y.-J."/>
        </authorList>
    </citation>
    <scope>NUCLEOTIDE SEQUENCE [LARGE SCALE GENOMIC DNA]</scope>
    <source>
        <strain evidence="3 4">IOH2</strain>
    </source>
</reference>
<feature type="domain" description="CYTH" evidence="2">
    <location>
        <begin position="1"/>
        <end position="165"/>
    </location>
</feature>
<name>A0A9E7M8L7_9EURY</name>
<dbReference type="Pfam" id="PF01928">
    <property type="entry name" value="CYTH"/>
    <property type="match status" value="1"/>
</dbReference>
<evidence type="ECO:0000259" key="2">
    <source>
        <dbReference type="PROSITE" id="PS51707"/>
    </source>
</evidence>
<keyword evidence="4" id="KW-1185">Reference proteome</keyword>
<dbReference type="NCBIfam" id="TIGR00318">
    <property type="entry name" value="cyaB"/>
    <property type="match status" value="1"/>
</dbReference>
<dbReference type="PROSITE" id="PS51707">
    <property type="entry name" value="CYTH"/>
    <property type="match status" value="1"/>
</dbReference>
<dbReference type="Gene3D" id="2.40.320.10">
    <property type="entry name" value="Hypothetical Protein Pfu-838710-001"/>
    <property type="match status" value="1"/>
</dbReference>
<accession>A0A9E7M8L7</accession>
<dbReference type="PANTHER" id="PTHR21028:SF2">
    <property type="entry name" value="CYTH DOMAIN-CONTAINING PROTEIN"/>
    <property type="match status" value="1"/>
</dbReference>
<dbReference type="SMART" id="SM01118">
    <property type="entry name" value="CYTH"/>
    <property type="match status" value="1"/>
</dbReference>
<sequence>MEIEIKFRVDFNEIRKKIENLGARLIREEVQEDLYFSVPLPRLLRIRHVINLGEVILGYKEIQDEKNEEFEEIEVKIEDFEKMKEILTRLGFGEDVWVKKHRLVYKLNEVTFELNKVENLGDFLDIEVIGEDVEEAKGKIWEIAQKLGLKDSDVESRLYQELMREKREATLR</sequence>
<dbReference type="PANTHER" id="PTHR21028">
    <property type="entry name" value="SI:CH211-156B7.4"/>
    <property type="match status" value="1"/>
</dbReference>
<dbReference type="RefSeq" id="WP_251947401.1">
    <property type="nucleotide sequence ID" value="NZ_CP080572.1"/>
</dbReference>